<dbReference type="AlphaFoldDB" id="A0A8J2L8S1"/>
<accession>A0A8J2L8S1</accession>
<proteinExistence type="predicted"/>
<evidence type="ECO:0000313" key="1">
    <source>
        <dbReference type="EMBL" id="CAG7830432.1"/>
    </source>
</evidence>
<dbReference type="EMBL" id="CAJVCH010555817">
    <property type="protein sequence ID" value="CAG7830432.1"/>
    <property type="molecule type" value="Genomic_DNA"/>
</dbReference>
<evidence type="ECO:0000313" key="2">
    <source>
        <dbReference type="Proteomes" id="UP000708208"/>
    </source>
</evidence>
<sequence>SSNYDQCSGSVGKSRLDSRAQVRFSGLEIENFNTEVTKSNTTICYMKISSSCQSFVVYLPVMNISEAIFQSTRMVRPGQDHICDILFRNFFSGIAGLIEKISSCFLLSL</sequence>
<comment type="caution">
    <text evidence="1">The sequence shown here is derived from an EMBL/GenBank/DDBJ whole genome shotgun (WGS) entry which is preliminary data.</text>
</comment>
<dbReference type="Proteomes" id="UP000708208">
    <property type="component" value="Unassembled WGS sequence"/>
</dbReference>
<feature type="non-terminal residue" evidence="1">
    <location>
        <position position="1"/>
    </location>
</feature>
<organism evidence="1 2">
    <name type="scientific">Allacma fusca</name>
    <dbReference type="NCBI Taxonomy" id="39272"/>
    <lineage>
        <taxon>Eukaryota</taxon>
        <taxon>Metazoa</taxon>
        <taxon>Ecdysozoa</taxon>
        <taxon>Arthropoda</taxon>
        <taxon>Hexapoda</taxon>
        <taxon>Collembola</taxon>
        <taxon>Symphypleona</taxon>
        <taxon>Sminthuridae</taxon>
        <taxon>Allacma</taxon>
    </lineage>
</organism>
<reference evidence="1" key="1">
    <citation type="submission" date="2021-06" db="EMBL/GenBank/DDBJ databases">
        <authorList>
            <person name="Hodson N. C."/>
            <person name="Mongue J. A."/>
            <person name="Jaron S. K."/>
        </authorList>
    </citation>
    <scope>NUCLEOTIDE SEQUENCE</scope>
</reference>
<protein>
    <submittedName>
        <fullName evidence="1">Uncharacterized protein</fullName>
    </submittedName>
</protein>
<name>A0A8J2L8S1_9HEXA</name>
<gene>
    <name evidence="1" type="ORF">AFUS01_LOCUS40233</name>
</gene>
<keyword evidence="2" id="KW-1185">Reference proteome</keyword>